<keyword evidence="10" id="KW-0677">Repeat</keyword>
<dbReference type="Gene3D" id="3.80.10.10">
    <property type="entry name" value="Ribonuclease Inhibitor"/>
    <property type="match status" value="3"/>
</dbReference>
<dbReference type="InterPro" id="IPR003591">
    <property type="entry name" value="Leu-rich_rpt_typical-subtyp"/>
</dbReference>
<keyword evidence="9 21" id="KW-0732">Signal</keyword>
<dbReference type="OrthoDB" id="676979at2759"/>
<gene>
    <name evidence="24" type="primary">LOC113740559</name>
</gene>
<protein>
    <recommendedName>
        <fullName evidence="3">non-specific serine/threonine protein kinase</fullName>
        <ecNumber evidence="3">2.7.11.1</ecNumber>
    </recommendedName>
</protein>
<evidence type="ECO:0000256" key="16">
    <source>
        <dbReference type="ARBA" id="ARBA00023180"/>
    </source>
</evidence>
<dbReference type="PANTHER" id="PTHR45974:SF260">
    <property type="entry name" value="PROTEIN KINASE DOMAIN-CONTAINING PROTEIN"/>
    <property type="match status" value="1"/>
</dbReference>
<dbReference type="EC" id="2.7.11.1" evidence="3"/>
<dbReference type="GO" id="GO:0004674">
    <property type="term" value="F:protein serine/threonine kinase activity"/>
    <property type="evidence" value="ECO:0007669"/>
    <property type="project" value="UniProtKB-KW"/>
</dbReference>
<dbReference type="GO" id="GO:0005524">
    <property type="term" value="F:ATP binding"/>
    <property type="evidence" value="ECO:0007669"/>
    <property type="project" value="UniProtKB-UniRule"/>
</dbReference>
<evidence type="ECO:0000313" key="23">
    <source>
        <dbReference type="Proteomes" id="UP001652660"/>
    </source>
</evidence>
<evidence type="ECO:0000256" key="18">
    <source>
        <dbReference type="ARBA" id="ARBA00048679"/>
    </source>
</evidence>
<dbReference type="GeneID" id="113740559"/>
<dbReference type="Pfam" id="PF00069">
    <property type="entry name" value="Pkinase"/>
    <property type="match status" value="1"/>
</dbReference>
<dbReference type="PROSITE" id="PS00108">
    <property type="entry name" value="PROTEIN_KINASE_ST"/>
    <property type="match status" value="1"/>
</dbReference>
<dbReference type="Pfam" id="PF00560">
    <property type="entry name" value="LRR_1"/>
    <property type="match status" value="9"/>
</dbReference>
<evidence type="ECO:0000256" key="7">
    <source>
        <dbReference type="ARBA" id="ARBA00022679"/>
    </source>
</evidence>
<proteinExistence type="inferred from homology"/>
<dbReference type="PROSITE" id="PS00107">
    <property type="entry name" value="PROTEIN_KINASE_ATP"/>
    <property type="match status" value="1"/>
</dbReference>
<keyword evidence="6" id="KW-0433">Leucine-rich repeat</keyword>
<feature type="signal peptide" evidence="21">
    <location>
        <begin position="1"/>
        <end position="24"/>
    </location>
</feature>
<keyword evidence="16" id="KW-0325">Glycoprotein</keyword>
<evidence type="ECO:0000256" key="20">
    <source>
        <dbReference type="SAM" id="Phobius"/>
    </source>
</evidence>
<dbReference type="PROSITE" id="PS50011">
    <property type="entry name" value="PROTEIN_KINASE_DOM"/>
    <property type="match status" value="1"/>
</dbReference>
<dbReference type="InterPro" id="IPR008271">
    <property type="entry name" value="Ser/Thr_kinase_AS"/>
</dbReference>
<dbReference type="SMART" id="SM00220">
    <property type="entry name" value="S_TKc"/>
    <property type="match status" value="1"/>
</dbReference>
<dbReference type="SUPFAM" id="SSF56112">
    <property type="entry name" value="Protein kinase-like (PK-like)"/>
    <property type="match status" value="1"/>
</dbReference>
<dbReference type="GO" id="GO:0051707">
    <property type="term" value="P:response to other organism"/>
    <property type="evidence" value="ECO:0007669"/>
    <property type="project" value="UniProtKB-ARBA"/>
</dbReference>
<dbReference type="AlphaFoldDB" id="A0A6P6XAJ4"/>
<dbReference type="Pfam" id="PF08263">
    <property type="entry name" value="LRRNT_2"/>
    <property type="match status" value="1"/>
</dbReference>
<feature type="domain" description="Protein kinase" evidence="22">
    <location>
        <begin position="824"/>
        <end position="1112"/>
    </location>
</feature>
<dbReference type="InterPro" id="IPR001611">
    <property type="entry name" value="Leu-rich_rpt"/>
</dbReference>
<evidence type="ECO:0000256" key="14">
    <source>
        <dbReference type="ARBA" id="ARBA00022989"/>
    </source>
</evidence>
<dbReference type="FunFam" id="3.30.200.20:FF:000260">
    <property type="entry name" value="LRR receptor-like serine/threonine-protein kinase RPK2"/>
    <property type="match status" value="1"/>
</dbReference>
<dbReference type="Pfam" id="PF13855">
    <property type="entry name" value="LRR_8"/>
    <property type="match status" value="2"/>
</dbReference>
<keyword evidence="15 20" id="KW-0472">Membrane</keyword>
<dbReference type="InterPro" id="IPR011009">
    <property type="entry name" value="Kinase-like_dom_sf"/>
</dbReference>
<dbReference type="FunFam" id="3.80.10.10:FF:000041">
    <property type="entry name" value="LRR receptor-like serine/threonine-protein kinase ERECTA"/>
    <property type="match status" value="1"/>
</dbReference>
<dbReference type="RefSeq" id="XP_027123906.1">
    <property type="nucleotide sequence ID" value="XM_027268105.2"/>
</dbReference>
<keyword evidence="5" id="KW-0723">Serine/threonine-protein kinase</keyword>
<evidence type="ECO:0000259" key="22">
    <source>
        <dbReference type="PROSITE" id="PS50011"/>
    </source>
</evidence>
<dbReference type="FunFam" id="3.80.10.10:FF:000095">
    <property type="entry name" value="LRR receptor-like serine/threonine-protein kinase GSO1"/>
    <property type="match status" value="2"/>
</dbReference>
<keyword evidence="7" id="KW-0808">Transferase</keyword>
<keyword evidence="12" id="KW-0418">Kinase</keyword>
<keyword evidence="8 20" id="KW-0812">Transmembrane</keyword>
<dbReference type="Gene3D" id="1.10.510.10">
    <property type="entry name" value="Transferase(Phosphotransferase) domain 1"/>
    <property type="match status" value="1"/>
</dbReference>
<evidence type="ECO:0000256" key="5">
    <source>
        <dbReference type="ARBA" id="ARBA00022527"/>
    </source>
</evidence>
<comment type="similarity">
    <text evidence="2">Belongs to the protein kinase superfamily. Ser/Thr protein kinase family.</text>
</comment>
<accession>A0A6P6XAJ4</accession>
<name>A0A6P6XAJ4_COFAR</name>
<keyword evidence="4" id="KW-1003">Cell membrane</keyword>
<evidence type="ECO:0000256" key="17">
    <source>
        <dbReference type="ARBA" id="ARBA00047899"/>
    </source>
</evidence>
<dbReference type="FunFam" id="3.80.10.10:FF:000221">
    <property type="entry name" value="Leucine-rich repeat receptor-like protein kinase PXL1"/>
    <property type="match status" value="1"/>
</dbReference>
<dbReference type="InterPro" id="IPR013210">
    <property type="entry name" value="LRR_N_plant-typ"/>
</dbReference>
<keyword evidence="14 20" id="KW-1133">Transmembrane helix</keyword>
<evidence type="ECO:0000256" key="6">
    <source>
        <dbReference type="ARBA" id="ARBA00022614"/>
    </source>
</evidence>
<evidence type="ECO:0000256" key="3">
    <source>
        <dbReference type="ARBA" id="ARBA00012513"/>
    </source>
</evidence>
<evidence type="ECO:0000256" key="4">
    <source>
        <dbReference type="ARBA" id="ARBA00022475"/>
    </source>
</evidence>
<evidence type="ECO:0000256" key="12">
    <source>
        <dbReference type="ARBA" id="ARBA00022777"/>
    </source>
</evidence>
<reference evidence="23" key="1">
    <citation type="journal article" date="2025" name="Foods">
        <title>Unveiling the Microbial Signatures of Arabica Coffee Cherries: Insights into Ripeness Specific Diversity, Functional Traits, and Implications for Quality and Safety.</title>
        <authorList>
            <consortium name="RefSeq"/>
            <person name="Tenea G.N."/>
            <person name="Cifuentes V."/>
            <person name="Reyes P."/>
            <person name="Cevallos-Vallejos M."/>
        </authorList>
    </citation>
    <scope>NUCLEOTIDE SEQUENCE [LARGE SCALE GENOMIC DNA]</scope>
</reference>
<evidence type="ECO:0000256" key="9">
    <source>
        <dbReference type="ARBA" id="ARBA00022729"/>
    </source>
</evidence>
<dbReference type="InterPro" id="IPR000719">
    <property type="entry name" value="Prot_kinase_dom"/>
</dbReference>
<feature type="transmembrane region" description="Helical" evidence="20">
    <location>
        <begin position="771"/>
        <end position="793"/>
    </location>
</feature>
<evidence type="ECO:0000256" key="13">
    <source>
        <dbReference type="ARBA" id="ARBA00022840"/>
    </source>
</evidence>
<evidence type="ECO:0000256" key="15">
    <source>
        <dbReference type="ARBA" id="ARBA00023136"/>
    </source>
</evidence>
<dbReference type="GO" id="GO:0006952">
    <property type="term" value="P:defense response"/>
    <property type="evidence" value="ECO:0007669"/>
    <property type="project" value="UniProtKB-ARBA"/>
</dbReference>
<evidence type="ECO:0000256" key="2">
    <source>
        <dbReference type="ARBA" id="ARBA00008684"/>
    </source>
</evidence>
<dbReference type="InterPro" id="IPR032675">
    <property type="entry name" value="LRR_dom_sf"/>
</dbReference>
<evidence type="ECO:0000256" key="11">
    <source>
        <dbReference type="ARBA" id="ARBA00022741"/>
    </source>
</evidence>
<evidence type="ECO:0000313" key="24">
    <source>
        <dbReference type="RefSeq" id="XP_027123906.1"/>
    </source>
</evidence>
<dbReference type="Gene3D" id="3.30.200.20">
    <property type="entry name" value="Phosphorylase Kinase, domain 1"/>
    <property type="match status" value="1"/>
</dbReference>
<organism evidence="23 24">
    <name type="scientific">Coffea arabica</name>
    <name type="common">Arabian coffee</name>
    <dbReference type="NCBI Taxonomy" id="13443"/>
    <lineage>
        <taxon>Eukaryota</taxon>
        <taxon>Viridiplantae</taxon>
        <taxon>Streptophyta</taxon>
        <taxon>Embryophyta</taxon>
        <taxon>Tracheophyta</taxon>
        <taxon>Spermatophyta</taxon>
        <taxon>Magnoliopsida</taxon>
        <taxon>eudicotyledons</taxon>
        <taxon>Gunneridae</taxon>
        <taxon>Pentapetalae</taxon>
        <taxon>asterids</taxon>
        <taxon>lamiids</taxon>
        <taxon>Gentianales</taxon>
        <taxon>Rubiaceae</taxon>
        <taxon>Ixoroideae</taxon>
        <taxon>Gardenieae complex</taxon>
        <taxon>Bertiereae - Coffeeae clade</taxon>
        <taxon>Coffeeae</taxon>
        <taxon>Coffea</taxon>
    </lineage>
</organism>
<evidence type="ECO:0000256" key="1">
    <source>
        <dbReference type="ARBA" id="ARBA00004251"/>
    </source>
</evidence>
<feature type="chain" id="PRO_5027857709" description="non-specific serine/threonine protein kinase" evidence="21">
    <location>
        <begin position="25"/>
        <end position="1133"/>
    </location>
</feature>
<reference evidence="24" key="2">
    <citation type="submission" date="2025-08" db="UniProtKB">
        <authorList>
            <consortium name="RefSeq"/>
        </authorList>
    </citation>
    <scope>IDENTIFICATION</scope>
    <source>
        <tissue evidence="24">Leaves</tissue>
    </source>
</reference>
<keyword evidence="13 19" id="KW-0067">ATP-binding</keyword>
<evidence type="ECO:0000256" key="8">
    <source>
        <dbReference type="ARBA" id="ARBA00022692"/>
    </source>
</evidence>
<comment type="subcellular location">
    <subcellularLocation>
        <location evidence="1">Cell membrane</location>
        <topology evidence="1">Single-pass type I membrane protein</topology>
    </subcellularLocation>
</comment>
<dbReference type="InterPro" id="IPR017441">
    <property type="entry name" value="Protein_kinase_ATP_BS"/>
</dbReference>
<evidence type="ECO:0000256" key="21">
    <source>
        <dbReference type="SAM" id="SignalP"/>
    </source>
</evidence>
<dbReference type="GO" id="GO:0005886">
    <property type="term" value="C:plasma membrane"/>
    <property type="evidence" value="ECO:0007669"/>
    <property type="project" value="UniProtKB-SubCell"/>
</dbReference>
<evidence type="ECO:0000256" key="10">
    <source>
        <dbReference type="ARBA" id="ARBA00022737"/>
    </source>
</evidence>
<comment type="catalytic activity">
    <reaction evidence="17">
        <text>L-threonyl-[protein] + ATP = O-phospho-L-threonyl-[protein] + ADP + H(+)</text>
        <dbReference type="Rhea" id="RHEA:46608"/>
        <dbReference type="Rhea" id="RHEA-COMP:11060"/>
        <dbReference type="Rhea" id="RHEA-COMP:11605"/>
        <dbReference type="ChEBI" id="CHEBI:15378"/>
        <dbReference type="ChEBI" id="CHEBI:30013"/>
        <dbReference type="ChEBI" id="CHEBI:30616"/>
        <dbReference type="ChEBI" id="CHEBI:61977"/>
        <dbReference type="ChEBI" id="CHEBI:456216"/>
        <dbReference type="EC" id="2.7.11.1"/>
    </reaction>
</comment>
<evidence type="ECO:0000256" key="19">
    <source>
        <dbReference type="PROSITE-ProRule" id="PRU10141"/>
    </source>
</evidence>
<comment type="catalytic activity">
    <reaction evidence="18">
        <text>L-seryl-[protein] + ATP = O-phospho-L-seryl-[protein] + ADP + H(+)</text>
        <dbReference type="Rhea" id="RHEA:17989"/>
        <dbReference type="Rhea" id="RHEA-COMP:9863"/>
        <dbReference type="Rhea" id="RHEA-COMP:11604"/>
        <dbReference type="ChEBI" id="CHEBI:15378"/>
        <dbReference type="ChEBI" id="CHEBI:29999"/>
        <dbReference type="ChEBI" id="CHEBI:30616"/>
        <dbReference type="ChEBI" id="CHEBI:83421"/>
        <dbReference type="ChEBI" id="CHEBI:456216"/>
        <dbReference type="EC" id="2.7.11.1"/>
    </reaction>
</comment>
<dbReference type="FunFam" id="1.10.510.10:FF:000569">
    <property type="entry name" value="Serine/threonine-protein kinase-like protein CCR4"/>
    <property type="match status" value="1"/>
</dbReference>
<sequence>MAIFAVIRLLRFLCLSASVYAVSALNSDGTALLSLLRHWTLTPPSIKSTWNASHSTPCSSWVGVQCHPSHQFFVVSLNLSGYGISGQLGPEISRLYHLTVLDLSFNAFSGSIPSQLGNSTRLQHLDLSSNNFTGRLPLALGNLYRLSYLSLYDNSLTGTLPRSLFSIPALHTVYLSTNRLTGTIPSNVGNASELVSLWLYGNHLSGTIPPSIANCTSLQELYLGDNQLVGSLPDALDSLEHLVYFDVSSNMLEGNVPFVSGNCKEMDTFVFSFNNFTGSIPPALGNCSSLTQFAAVSCALTGPIPPSFAQLGNLMNLYLSDNRLSGEIPPELGRCASLVDLRIEENQLVGQIPVELEKLSQLQSLFLFTNHLTGEIPLGIWKIQSLQNLLVYQNNLSGEIPIEITELKQLRNLSLFENQFTGVVPQGLGINSTLVQIDLTSNRFTGPIPPDLCFGNQLRKLNLGQNDFRGSIPPGVGSCSNLTRLILKQNHLTGIIPDFVENPNLVYINLSSNNLSGEIPISLANLTKVTSIDLSMNKLSGPIHPELGRLVELQAIDLSHNSLEGELPFQLSTCEKLSELEVSNNLLNGSIPASFRSLTELSTLGLSENRFAGDIPVFLFEFERLSTLHLGGNSFGGSIPASVGSPQAGENMRSLNLSSNRLMGQVPPELGRLDMLEDLDISSNNLSGSLGVLDNMHSLVFINVSHNHFAGPVPATLLKLLNSSPSSFEGNLGLCVNCLSGGSSSCTEKSFSRPCTIQSENKRGRSKVGTVMIALGSSLLCISLLGGLAYMFLRRKGPKLQNAIAAEGGASSLLNEIMEATENLSGKYVIGRGAHGTVYKASLSSGRVYAVKKVSSAGSRGGSKSMIREIQTIGAVRHRNLVKLEEFWFRKDYGLILYNYMKNGSLHDVLHERNPPLQLEWSIRYKIALGTAQGLSYLHFDCDPAIVHRDIKPMNILLDSEWEPHISDFGLAKLLDEQQAASMSCSAVIGTVGYIAPENAFTTTKSKESDVYSYGVVLLELVTRKKPLLDPSCSFNDGEGEEDLVSWVRSVWNEAEEIKDAVDPGLLDEFIDSSVMEQATNVLLVALRCTEKEPSKRPSMRDVVKQLTDAYPASASASTCRSKSNPLVCSYRN</sequence>
<dbReference type="SUPFAM" id="SSF52047">
    <property type="entry name" value="RNI-like"/>
    <property type="match status" value="2"/>
</dbReference>
<dbReference type="PANTHER" id="PTHR45974">
    <property type="entry name" value="RECEPTOR-LIKE PROTEIN 55"/>
    <property type="match status" value="1"/>
</dbReference>
<dbReference type="SMART" id="SM00369">
    <property type="entry name" value="LRR_TYP"/>
    <property type="match status" value="9"/>
</dbReference>
<dbReference type="Proteomes" id="UP001652660">
    <property type="component" value="Chromosome 4e"/>
</dbReference>
<keyword evidence="23" id="KW-1185">Reference proteome</keyword>
<feature type="binding site" evidence="19">
    <location>
        <position position="853"/>
    </location>
    <ligand>
        <name>ATP</name>
        <dbReference type="ChEBI" id="CHEBI:30616"/>
    </ligand>
</feature>
<keyword evidence="11 19" id="KW-0547">Nucleotide-binding</keyword>